<gene>
    <name evidence="4" type="ORF">CAAN4_F01332</name>
</gene>
<dbReference type="InterPro" id="IPR003439">
    <property type="entry name" value="ABC_transporter-like_ATP-bd"/>
</dbReference>
<dbReference type="SMART" id="SM00382">
    <property type="entry name" value="AAA"/>
    <property type="match status" value="2"/>
</dbReference>
<proteinExistence type="predicted"/>
<dbReference type="PANTHER" id="PTHR43514:SF4">
    <property type="entry name" value="ABC TRANSPORTER I FAMILY MEMBER 10"/>
    <property type="match status" value="1"/>
</dbReference>
<dbReference type="InterPro" id="IPR003593">
    <property type="entry name" value="AAA+_ATPase"/>
</dbReference>
<feature type="domain" description="ABC transporter" evidence="3">
    <location>
        <begin position="13"/>
        <end position="272"/>
    </location>
</feature>
<keyword evidence="5" id="KW-1185">Reference proteome</keyword>
<sequence>MIPSRASLQNCIVKIKDGLFSSSRYNKSQTYLFTNPVKSFEIYRPPTKPSFWAISGTHKTQFLKVISGQYIPHPPLSRTYPSFSENFQYDQIQFLNFAESSGLDKVHLSARYESFSYKGELEMTDDVNSVRNYITGANNYNTSHEIIDTEYVSKLLKLFDLEHLQNKWVNSLSNGQLRRARLAKSLINKPSLLVIDDPFLGLDPDATIRVSESIARVADEFSIAVVLGLRGQDNIPEWISDVATVTESGLEKISKRTDLKENSNVSKVELKEPRKSKPITIDSLKGELTSHIEFKNASVVYKEVPILTEFNWIVPRGSKWRILGNNGTGKTTLLSLITADHPQSWKSVLSINGQVRKTGSGASFFDINNKIGITSPELHALVPPRKTMMQVIMSGLCKDVGNSNFLYVAKEDKIDSFARSLLDIFDDRLSKYGDVAFNELSLTDQKLALFLRATIKNPEILILDEAFSCMDDIDVMHRCHDLVQSWSEMTVLAIAHIEWELPTCDYVLKLVGNGKPHSVEVYTE</sequence>
<dbReference type="InterPro" id="IPR027417">
    <property type="entry name" value="P-loop_NTPase"/>
</dbReference>
<dbReference type="Gene3D" id="3.40.50.300">
    <property type="entry name" value="P-loop containing nucleotide triphosphate hydrolases"/>
    <property type="match status" value="2"/>
</dbReference>
<dbReference type="SUPFAM" id="SSF52540">
    <property type="entry name" value="P-loop containing nucleoside triphosphate hydrolases"/>
    <property type="match status" value="2"/>
</dbReference>
<evidence type="ECO:0000313" key="4">
    <source>
        <dbReference type="EMBL" id="CAK7911200.1"/>
    </source>
</evidence>
<evidence type="ECO:0000259" key="3">
    <source>
        <dbReference type="PROSITE" id="PS50893"/>
    </source>
</evidence>
<dbReference type="PROSITE" id="PS50893">
    <property type="entry name" value="ABC_TRANSPORTER_2"/>
    <property type="match status" value="1"/>
</dbReference>
<dbReference type="InterPro" id="IPR050334">
    <property type="entry name" value="Molybdenum_import_ModC"/>
</dbReference>
<organism evidence="4 5">
    <name type="scientific">[Candida] anglica</name>
    <dbReference type="NCBI Taxonomy" id="148631"/>
    <lineage>
        <taxon>Eukaryota</taxon>
        <taxon>Fungi</taxon>
        <taxon>Dikarya</taxon>
        <taxon>Ascomycota</taxon>
        <taxon>Saccharomycotina</taxon>
        <taxon>Pichiomycetes</taxon>
        <taxon>Debaryomycetaceae</taxon>
        <taxon>Kurtzmaniella</taxon>
    </lineage>
</organism>
<keyword evidence="1" id="KW-0547">Nucleotide-binding</keyword>
<dbReference type="EMBL" id="OZ004258">
    <property type="protein sequence ID" value="CAK7911200.1"/>
    <property type="molecule type" value="Genomic_DNA"/>
</dbReference>
<dbReference type="PANTHER" id="PTHR43514">
    <property type="entry name" value="ABC TRANSPORTER I FAMILY MEMBER 10"/>
    <property type="match status" value="1"/>
</dbReference>
<evidence type="ECO:0000313" key="5">
    <source>
        <dbReference type="Proteomes" id="UP001497600"/>
    </source>
</evidence>
<dbReference type="Pfam" id="PF00005">
    <property type="entry name" value="ABC_tran"/>
    <property type="match status" value="2"/>
</dbReference>
<evidence type="ECO:0000256" key="2">
    <source>
        <dbReference type="ARBA" id="ARBA00022840"/>
    </source>
</evidence>
<reference evidence="4 5" key="1">
    <citation type="submission" date="2024-01" db="EMBL/GenBank/DDBJ databases">
        <authorList>
            <consortium name="Genoscope - CEA"/>
            <person name="William W."/>
        </authorList>
    </citation>
    <scope>NUCLEOTIDE SEQUENCE [LARGE SCALE GENOMIC DNA]</scope>
    <source>
        <strain evidence="4 5">29B2s-10</strain>
    </source>
</reference>
<protein>
    <recommendedName>
        <fullName evidence="3">ABC transporter domain-containing protein</fullName>
    </recommendedName>
</protein>
<dbReference type="Proteomes" id="UP001497600">
    <property type="component" value="Chromosome F"/>
</dbReference>
<evidence type="ECO:0000256" key="1">
    <source>
        <dbReference type="ARBA" id="ARBA00022741"/>
    </source>
</evidence>
<keyword evidence="2" id="KW-0067">ATP-binding</keyword>
<name>A0ABP0EH32_9ASCO</name>
<accession>A0ABP0EH32</accession>